<evidence type="ECO:0000313" key="7">
    <source>
        <dbReference type="Proteomes" id="UP000283569"/>
    </source>
</evidence>
<feature type="transmembrane region" description="Helical" evidence="5">
    <location>
        <begin position="12"/>
        <end position="33"/>
    </location>
</feature>
<evidence type="ECO:0000256" key="4">
    <source>
        <dbReference type="ARBA" id="ARBA00023136"/>
    </source>
</evidence>
<dbReference type="GO" id="GO:0016020">
    <property type="term" value="C:membrane"/>
    <property type="evidence" value="ECO:0007669"/>
    <property type="project" value="UniProtKB-SubCell"/>
</dbReference>
<evidence type="ECO:0008006" key="8">
    <source>
        <dbReference type="Google" id="ProtNLM"/>
    </source>
</evidence>
<dbReference type="AlphaFoldDB" id="A0A420RY42"/>
<organism evidence="6 7">
    <name type="scientific">Gibberella intermedia</name>
    <name type="common">Bulb rot disease fungus</name>
    <name type="synonym">Fusarium proliferatum</name>
    <dbReference type="NCBI Taxonomy" id="948311"/>
    <lineage>
        <taxon>Eukaryota</taxon>
        <taxon>Fungi</taxon>
        <taxon>Dikarya</taxon>
        <taxon>Ascomycota</taxon>
        <taxon>Pezizomycotina</taxon>
        <taxon>Sordariomycetes</taxon>
        <taxon>Hypocreomycetidae</taxon>
        <taxon>Hypocreales</taxon>
        <taxon>Nectriaceae</taxon>
        <taxon>Fusarium</taxon>
        <taxon>Fusarium fujikuroi species complex</taxon>
    </lineage>
</organism>
<dbReference type="EMBL" id="MRDB01000130">
    <property type="protein sequence ID" value="RKL21934.1"/>
    <property type="molecule type" value="Genomic_DNA"/>
</dbReference>
<proteinExistence type="predicted"/>
<comment type="subcellular location">
    <subcellularLocation>
        <location evidence="1">Membrane</location>
        <topology evidence="1">Multi-pass membrane protein</topology>
    </subcellularLocation>
</comment>
<name>A0A420RY42_GIBIN</name>
<dbReference type="Pfam" id="PF07681">
    <property type="entry name" value="DoxX"/>
    <property type="match status" value="1"/>
</dbReference>
<feature type="transmembrane region" description="Helical" evidence="5">
    <location>
        <begin position="78"/>
        <end position="99"/>
    </location>
</feature>
<evidence type="ECO:0000256" key="3">
    <source>
        <dbReference type="ARBA" id="ARBA00022989"/>
    </source>
</evidence>
<dbReference type="Proteomes" id="UP000283569">
    <property type="component" value="Unassembled WGS sequence"/>
</dbReference>
<keyword evidence="2 5" id="KW-0812">Transmembrane</keyword>
<keyword evidence="4 5" id="KW-0472">Membrane</keyword>
<protein>
    <recommendedName>
        <fullName evidence="8">DoxX family protein</fullName>
    </recommendedName>
</protein>
<dbReference type="InterPro" id="IPR032808">
    <property type="entry name" value="DoxX"/>
</dbReference>
<gene>
    <name evidence="6" type="ORF">BFJ72_g14805</name>
</gene>
<evidence type="ECO:0000256" key="1">
    <source>
        <dbReference type="ARBA" id="ARBA00004141"/>
    </source>
</evidence>
<accession>A0A420RY42</accession>
<evidence type="ECO:0000313" key="6">
    <source>
        <dbReference type="EMBL" id="RKL21934.1"/>
    </source>
</evidence>
<feature type="transmembrane region" description="Helical" evidence="5">
    <location>
        <begin position="111"/>
        <end position="130"/>
    </location>
</feature>
<evidence type="ECO:0000256" key="5">
    <source>
        <dbReference type="SAM" id="Phobius"/>
    </source>
</evidence>
<evidence type="ECO:0000256" key="2">
    <source>
        <dbReference type="ARBA" id="ARBA00022692"/>
    </source>
</evidence>
<keyword evidence="3 5" id="KW-1133">Transmembrane helix</keyword>
<feature type="transmembrane region" description="Helical" evidence="5">
    <location>
        <begin position="54"/>
        <end position="72"/>
    </location>
</feature>
<comment type="caution">
    <text evidence="6">The sequence shown here is derived from an EMBL/GenBank/DDBJ whole genome shotgun (WGS) entry which is preliminary data.</text>
</comment>
<sequence length="133" mass="13681">MNGVSMETFSVWGAATARVVVALFYLVTALGLAKDFKMVTGLMAAKGVPVPGPLLIVTILVWVAGGGALILGRGIVPAALVLLVLTAIITPLNHNFWAAPAQERANEVQHFANNIAIMAGLLAIAAAASARPL</sequence>
<reference evidence="6 7" key="1">
    <citation type="journal article" date="2018" name="Sci. Rep.">
        <title>Characterisation of pathogen-specific regions and novel effector candidates in Fusarium oxysporum f. sp. cepae.</title>
        <authorList>
            <person name="Armitage A.D."/>
            <person name="Taylor A."/>
            <person name="Sobczyk M.K."/>
            <person name="Baxter L."/>
            <person name="Greenfield B.P."/>
            <person name="Bates H.J."/>
            <person name="Wilson F."/>
            <person name="Jackson A.C."/>
            <person name="Ott S."/>
            <person name="Harrison R.J."/>
            <person name="Clarkson J.P."/>
        </authorList>
    </citation>
    <scope>NUCLEOTIDE SEQUENCE [LARGE SCALE GENOMIC DNA]</scope>
    <source>
        <strain evidence="6 7">Fp_A8</strain>
    </source>
</reference>